<organism evidence="2 3">
    <name type="scientific">Sporothrix epigloea</name>
    <dbReference type="NCBI Taxonomy" id="1892477"/>
    <lineage>
        <taxon>Eukaryota</taxon>
        <taxon>Fungi</taxon>
        <taxon>Dikarya</taxon>
        <taxon>Ascomycota</taxon>
        <taxon>Pezizomycotina</taxon>
        <taxon>Sordariomycetes</taxon>
        <taxon>Sordariomycetidae</taxon>
        <taxon>Ophiostomatales</taxon>
        <taxon>Ophiostomataceae</taxon>
        <taxon>Sporothrix</taxon>
    </lineage>
</organism>
<reference evidence="2 3" key="1">
    <citation type="submission" date="2024-01" db="EMBL/GenBank/DDBJ databases">
        <authorList>
            <person name="Allen C."/>
            <person name="Tagirdzhanova G."/>
        </authorList>
    </citation>
    <scope>NUCLEOTIDE SEQUENCE [LARGE SCALE GENOMIC DNA]</scope>
    <source>
        <strain evidence="2 3">CBS 573.63</strain>
    </source>
</reference>
<sequence>MSSLSARDAGDRNSSVSSCDSLLMHNSLDDDHKDVDNAMADLYAIPHDLTSFLDRPLARRVSPLLPAGKDCLAKTLQEAVYNRHSHIYDHDHDVHHIQDNHTSSYRGRSRTTRTRQSDIDRLRFSMTDFIKSTVWAKHDTIRLYPSVCGQHSDNAPIVKGIFVGAVGMEVPSWLSPTQGEHLHLHADGSAHMILSLVDAAKAVDSGWAERLALSDLENERQLGSVQYISVYAPKCASELADWKRLVLASVRFCSFTSRALSIRRPERL</sequence>
<dbReference type="EMBL" id="CAWUOM010000001">
    <property type="protein sequence ID" value="CAK7262524.1"/>
    <property type="molecule type" value="Genomic_DNA"/>
</dbReference>
<proteinExistence type="predicted"/>
<evidence type="ECO:0000313" key="3">
    <source>
        <dbReference type="Proteomes" id="UP001642501"/>
    </source>
</evidence>
<protein>
    <recommendedName>
        <fullName evidence="1">Luciferase domain-containing protein</fullName>
    </recommendedName>
</protein>
<keyword evidence="3" id="KW-1185">Reference proteome</keyword>
<name>A0ABP0D2S2_9PEZI</name>
<dbReference type="Pfam" id="PF17648">
    <property type="entry name" value="Luciferase"/>
    <property type="match status" value="1"/>
</dbReference>
<comment type="caution">
    <text evidence="2">The sequence shown here is derived from an EMBL/GenBank/DDBJ whole genome shotgun (WGS) entry which is preliminary data.</text>
</comment>
<dbReference type="Proteomes" id="UP001642501">
    <property type="component" value="Unassembled WGS sequence"/>
</dbReference>
<evidence type="ECO:0000259" key="1">
    <source>
        <dbReference type="Pfam" id="PF17648"/>
    </source>
</evidence>
<feature type="domain" description="Luciferase" evidence="1">
    <location>
        <begin position="179"/>
        <end position="249"/>
    </location>
</feature>
<dbReference type="InterPro" id="IPR040841">
    <property type="entry name" value="Luciferase_dom"/>
</dbReference>
<gene>
    <name evidence="2" type="ORF">SEPCBS57363_000110</name>
</gene>
<evidence type="ECO:0000313" key="2">
    <source>
        <dbReference type="EMBL" id="CAK7262524.1"/>
    </source>
</evidence>
<accession>A0ABP0D2S2</accession>